<keyword evidence="6" id="KW-0249">Electron transport</keyword>
<evidence type="ECO:0000256" key="2">
    <source>
        <dbReference type="ARBA" id="ARBA00006488"/>
    </source>
</evidence>
<evidence type="ECO:0000256" key="8">
    <source>
        <dbReference type="PROSITE-ProRule" id="PRU00023"/>
    </source>
</evidence>
<comment type="similarity">
    <text evidence="2">Belongs to the cytochrome c family.</text>
</comment>
<accession>A0AA36JE84</accession>
<feature type="repeat" description="ANK" evidence="8">
    <location>
        <begin position="429"/>
        <end position="461"/>
    </location>
</feature>
<organism evidence="11 12">
    <name type="scientific">Effrenium voratum</name>
    <dbReference type="NCBI Taxonomy" id="2562239"/>
    <lineage>
        <taxon>Eukaryota</taxon>
        <taxon>Sar</taxon>
        <taxon>Alveolata</taxon>
        <taxon>Dinophyceae</taxon>
        <taxon>Suessiales</taxon>
        <taxon>Symbiodiniaceae</taxon>
        <taxon>Effrenium</taxon>
    </lineage>
</organism>
<dbReference type="InterPro" id="IPR036770">
    <property type="entry name" value="Ankyrin_rpt-contain_sf"/>
</dbReference>
<dbReference type="EMBL" id="CAUJNA010003523">
    <property type="protein sequence ID" value="CAJ1404069.1"/>
    <property type="molecule type" value="Genomic_DNA"/>
</dbReference>
<dbReference type="Pfam" id="PF00034">
    <property type="entry name" value="Cytochrom_C"/>
    <property type="match status" value="1"/>
</dbReference>
<dbReference type="Pfam" id="PF00023">
    <property type="entry name" value="Ank"/>
    <property type="match status" value="1"/>
</dbReference>
<sequence length="503" mass="55581">MRTMAATEECDVLLTQPAPAPGWKLGKVGLSVSMTFASLVAVGYYVGHKAALAEASTEFTGLSELSVRDVARAKQVTPGPLFQAHSGQSNELLNKHLKRIARGNVKPCEDFSAEELVDVAMLLEKLGHPELQKLHQDNDEEGWLDPRGDEAVKVDYGQLQSLPQEHIRVAMMEKLCYEAAMHFTHSLPDADKASFASKHPIPLLPLRSGDDTDEFLVRRLSASQGHKVFITKCAQCHTVSAGHHMQGPNLHGLFGRKSGATDGFSFSEAMKRKGITWTKESLMQYLIIPRKYVPGTKMIFAAQQRSVKQKILTIKGSIQARMDWHLSTGLATKGTRAWELGRLKLKKSAMPVPAVPVLTPVHPEQALPEIRSYSTASVPPKSWGTPAAAKQRLRRRLQNGALQRFLVDYKFKDPNTPRSTWSFHLFSEQRIYPIHVAAKLGDYQLVRILLAAGADRDSQTSKGRKAEDFALEANTSGSHDHVLSLLKGGAKVVKARALYEYLG</sequence>
<evidence type="ECO:0000256" key="3">
    <source>
        <dbReference type="ARBA" id="ARBA00022448"/>
    </source>
</evidence>
<evidence type="ECO:0000256" key="6">
    <source>
        <dbReference type="ARBA" id="ARBA00022982"/>
    </source>
</evidence>
<dbReference type="InterPro" id="IPR002110">
    <property type="entry name" value="Ankyrin_rpt"/>
</dbReference>
<evidence type="ECO:0000256" key="4">
    <source>
        <dbReference type="ARBA" id="ARBA00022617"/>
    </source>
</evidence>
<dbReference type="Gene3D" id="1.10.760.10">
    <property type="entry name" value="Cytochrome c-like domain"/>
    <property type="match status" value="1"/>
</dbReference>
<dbReference type="InterPro" id="IPR009056">
    <property type="entry name" value="Cyt_c-like_dom"/>
</dbReference>
<dbReference type="GO" id="GO:0005758">
    <property type="term" value="C:mitochondrial intermembrane space"/>
    <property type="evidence" value="ECO:0007669"/>
    <property type="project" value="UniProtKB-SubCell"/>
</dbReference>
<dbReference type="GO" id="GO:0046872">
    <property type="term" value="F:metal ion binding"/>
    <property type="evidence" value="ECO:0007669"/>
    <property type="project" value="UniProtKB-KW"/>
</dbReference>
<gene>
    <name evidence="11" type="ORF">EVOR1521_LOCUS26602</name>
</gene>
<comment type="subcellular location">
    <subcellularLocation>
        <location evidence="1">Mitochondrion intermembrane space</location>
    </subcellularLocation>
</comment>
<dbReference type="PROSITE" id="PS50088">
    <property type="entry name" value="ANK_REPEAT"/>
    <property type="match status" value="1"/>
</dbReference>
<keyword evidence="7 9" id="KW-0408">Iron</keyword>
<comment type="caution">
    <text evidence="11">The sequence shown here is derived from an EMBL/GenBank/DDBJ whole genome shotgun (WGS) entry which is preliminary data.</text>
</comment>
<proteinExistence type="inferred from homology"/>
<keyword evidence="5 9" id="KW-0479">Metal-binding</keyword>
<dbReference type="PROSITE" id="PS50297">
    <property type="entry name" value="ANK_REP_REGION"/>
    <property type="match status" value="1"/>
</dbReference>
<evidence type="ECO:0000256" key="9">
    <source>
        <dbReference type="PROSITE-ProRule" id="PRU00433"/>
    </source>
</evidence>
<dbReference type="PANTHER" id="PTHR11961">
    <property type="entry name" value="CYTOCHROME C"/>
    <property type="match status" value="1"/>
</dbReference>
<name>A0AA36JE84_9DINO</name>
<evidence type="ECO:0000256" key="7">
    <source>
        <dbReference type="ARBA" id="ARBA00023004"/>
    </source>
</evidence>
<dbReference type="Proteomes" id="UP001178507">
    <property type="component" value="Unassembled WGS sequence"/>
</dbReference>
<reference evidence="11" key="1">
    <citation type="submission" date="2023-08" db="EMBL/GenBank/DDBJ databases">
        <authorList>
            <person name="Chen Y."/>
            <person name="Shah S."/>
            <person name="Dougan E. K."/>
            <person name="Thang M."/>
            <person name="Chan C."/>
        </authorList>
    </citation>
    <scope>NUCLEOTIDE SEQUENCE</scope>
</reference>
<dbReference type="PROSITE" id="PS51007">
    <property type="entry name" value="CYTC"/>
    <property type="match status" value="1"/>
</dbReference>
<evidence type="ECO:0000259" key="10">
    <source>
        <dbReference type="PROSITE" id="PS51007"/>
    </source>
</evidence>
<dbReference type="GO" id="GO:0009055">
    <property type="term" value="F:electron transfer activity"/>
    <property type="evidence" value="ECO:0007669"/>
    <property type="project" value="InterPro"/>
</dbReference>
<evidence type="ECO:0000313" key="12">
    <source>
        <dbReference type="Proteomes" id="UP001178507"/>
    </source>
</evidence>
<keyword evidence="8" id="KW-0040">ANK repeat</keyword>
<dbReference type="SUPFAM" id="SSF48403">
    <property type="entry name" value="Ankyrin repeat"/>
    <property type="match status" value="1"/>
</dbReference>
<dbReference type="SUPFAM" id="SSF46626">
    <property type="entry name" value="Cytochrome c"/>
    <property type="match status" value="1"/>
</dbReference>
<dbReference type="AlphaFoldDB" id="A0AA36JE84"/>
<feature type="domain" description="Cytochrome c" evidence="10">
    <location>
        <begin position="220"/>
        <end position="320"/>
    </location>
</feature>
<keyword evidence="3" id="KW-0813">Transport</keyword>
<protein>
    <recommendedName>
        <fullName evidence="10">Cytochrome c domain-containing protein</fullName>
    </recommendedName>
</protein>
<keyword evidence="12" id="KW-1185">Reference proteome</keyword>
<keyword evidence="4 9" id="KW-0349">Heme</keyword>
<dbReference type="InterPro" id="IPR002327">
    <property type="entry name" value="Cyt_c_1A/1B"/>
</dbReference>
<evidence type="ECO:0000256" key="5">
    <source>
        <dbReference type="ARBA" id="ARBA00022723"/>
    </source>
</evidence>
<dbReference type="Gene3D" id="1.25.40.20">
    <property type="entry name" value="Ankyrin repeat-containing domain"/>
    <property type="match status" value="1"/>
</dbReference>
<evidence type="ECO:0000256" key="1">
    <source>
        <dbReference type="ARBA" id="ARBA00004569"/>
    </source>
</evidence>
<dbReference type="GO" id="GO:0020037">
    <property type="term" value="F:heme binding"/>
    <property type="evidence" value="ECO:0007669"/>
    <property type="project" value="InterPro"/>
</dbReference>
<evidence type="ECO:0000313" key="11">
    <source>
        <dbReference type="EMBL" id="CAJ1404069.1"/>
    </source>
</evidence>
<dbReference type="PRINTS" id="PR00604">
    <property type="entry name" value="CYTCHRMECIAB"/>
</dbReference>
<dbReference type="InterPro" id="IPR036909">
    <property type="entry name" value="Cyt_c-like_dom_sf"/>
</dbReference>